<feature type="domain" description="RNA polymerase sigma-70 region 2" evidence="5">
    <location>
        <begin position="6"/>
        <end position="72"/>
    </location>
</feature>
<evidence type="ECO:0000259" key="5">
    <source>
        <dbReference type="Pfam" id="PF04542"/>
    </source>
</evidence>
<dbReference type="Pfam" id="PF04542">
    <property type="entry name" value="Sigma70_r2"/>
    <property type="match status" value="1"/>
</dbReference>
<dbReference type="Gene3D" id="1.10.1740.10">
    <property type="match status" value="1"/>
</dbReference>
<dbReference type="PANTHER" id="PTHR43133">
    <property type="entry name" value="RNA POLYMERASE ECF-TYPE SIGMA FACTO"/>
    <property type="match status" value="1"/>
</dbReference>
<keyword evidence="2" id="KW-0805">Transcription regulation</keyword>
<dbReference type="SUPFAM" id="SSF88659">
    <property type="entry name" value="Sigma3 and sigma4 domains of RNA polymerase sigma factors"/>
    <property type="match status" value="1"/>
</dbReference>
<sequence>MLTKELWKEYKKPIYYFILKWVKQPETSKDILQNTFLRAHLKKHQLRDDKKAKAWLFQIARNEVYTYFAQQKTHLPLLENEAVVENNAAFTPCCWERFLSELPPSYQEVVKLCFIAGKKQQEAAALLGLSLANVKARIRRAKAWLQEALVNCCGYTLDENGTLSGESHCARCAPGI</sequence>
<dbReference type="InterPro" id="IPR013249">
    <property type="entry name" value="RNA_pol_sigma70_r4_t2"/>
</dbReference>
<dbReference type="EMBL" id="JBHULZ010000002">
    <property type="protein sequence ID" value="MFD2696414.1"/>
    <property type="molecule type" value="Genomic_DNA"/>
</dbReference>
<dbReference type="Pfam" id="PF08281">
    <property type="entry name" value="Sigma70_r4_2"/>
    <property type="match status" value="1"/>
</dbReference>
<keyword evidence="4" id="KW-0804">Transcription</keyword>
<keyword evidence="3" id="KW-0731">Sigma factor</keyword>
<dbReference type="InterPro" id="IPR013324">
    <property type="entry name" value="RNA_pol_sigma_r3/r4-like"/>
</dbReference>
<dbReference type="Proteomes" id="UP001597357">
    <property type="component" value="Unassembled WGS sequence"/>
</dbReference>
<evidence type="ECO:0000256" key="3">
    <source>
        <dbReference type="ARBA" id="ARBA00023082"/>
    </source>
</evidence>
<dbReference type="InterPro" id="IPR036388">
    <property type="entry name" value="WH-like_DNA-bd_sf"/>
</dbReference>
<evidence type="ECO:0000259" key="6">
    <source>
        <dbReference type="Pfam" id="PF08281"/>
    </source>
</evidence>
<dbReference type="InterPro" id="IPR013325">
    <property type="entry name" value="RNA_pol_sigma_r2"/>
</dbReference>
<evidence type="ECO:0000256" key="4">
    <source>
        <dbReference type="ARBA" id="ARBA00023163"/>
    </source>
</evidence>
<keyword evidence="8" id="KW-1185">Reference proteome</keyword>
<evidence type="ECO:0000256" key="1">
    <source>
        <dbReference type="ARBA" id="ARBA00010641"/>
    </source>
</evidence>
<feature type="domain" description="RNA polymerase sigma factor 70 region 4 type 2" evidence="6">
    <location>
        <begin position="96"/>
        <end position="145"/>
    </location>
</feature>
<dbReference type="Gene3D" id="1.10.10.10">
    <property type="entry name" value="Winged helix-like DNA-binding domain superfamily/Winged helix DNA-binding domain"/>
    <property type="match status" value="1"/>
</dbReference>
<accession>A0ABW5SA47</accession>
<protein>
    <submittedName>
        <fullName evidence="7">Sigma factor-like helix-turn-helix DNA-binding protein</fullName>
    </submittedName>
</protein>
<comment type="caution">
    <text evidence="7">The sequence shown here is derived from an EMBL/GenBank/DDBJ whole genome shotgun (WGS) entry which is preliminary data.</text>
</comment>
<comment type="similarity">
    <text evidence="1">Belongs to the sigma-70 factor family. ECF subfamily.</text>
</comment>
<evidence type="ECO:0000313" key="8">
    <source>
        <dbReference type="Proteomes" id="UP001597357"/>
    </source>
</evidence>
<gene>
    <name evidence="7" type="ORF">ACFSQ0_00240</name>
</gene>
<organism evidence="7 8">
    <name type="scientific">Mesonia sediminis</name>
    <dbReference type="NCBI Taxonomy" id="1703946"/>
    <lineage>
        <taxon>Bacteria</taxon>
        <taxon>Pseudomonadati</taxon>
        <taxon>Bacteroidota</taxon>
        <taxon>Flavobacteriia</taxon>
        <taxon>Flavobacteriales</taxon>
        <taxon>Flavobacteriaceae</taxon>
        <taxon>Mesonia</taxon>
    </lineage>
</organism>
<evidence type="ECO:0000313" key="7">
    <source>
        <dbReference type="EMBL" id="MFD2696414.1"/>
    </source>
</evidence>
<proteinExistence type="inferred from homology"/>
<reference evidence="8" key="1">
    <citation type="journal article" date="2019" name="Int. J. Syst. Evol. Microbiol.">
        <title>The Global Catalogue of Microorganisms (GCM) 10K type strain sequencing project: providing services to taxonomists for standard genome sequencing and annotation.</title>
        <authorList>
            <consortium name="The Broad Institute Genomics Platform"/>
            <consortium name="The Broad Institute Genome Sequencing Center for Infectious Disease"/>
            <person name="Wu L."/>
            <person name="Ma J."/>
        </authorList>
    </citation>
    <scope>NUCLEOTIDE SEQUENCE [LARGE SCALE GENOMIC DNA]</scope>
    <source>
        <strain evidence="8">KCTC 42255</strain>
    </source>
</reference>
<dbReference type="SUPFAM" id="SSF88946">
    <property type="entry name" value="Sigma2 domain of RNA polymerase sigma factors"/>
    <property type="match status" value="1"/>
</dbReference>
<name>A0ABW5SA47_9FLAO</name>
<dbReference type="PANTHER" id="PTHR43133:SF62">
    <property type="entry name" value="RNA POLYMERASE SIGMA FACTOR SIGZ"/>
    <property type="match status" value="1"/>
</dbReference>
<dbReference type="InterPro" id="IPR007627">
    <property type="entry name" value="RNA_pol_sigma70_r2"/>
</dbReference>
<dbReference type="InterPro" id="IPR039425">
    <property type="entry name" value="RNA_pol_sigma-70-like"/>
</dbReference>
<evidence type="ECO:0000256" key="2">
    <source>
        <dbReference type="ARBA" id="ARBA00023015"/>
    </source>
</evidence>